<evidence type="ECO:0000256" key="1">
    <source>
        <dbReference type="ARBA" id="ARBA00010164"/>
    </source>
</evidence>
<accession>A0A4R6WYL6</accession>
<sequence>MKSLTIQALVDQQWRDMAIVTLNDPAKGVVSPCSLGYEMDYSIEWLECDDEHACSLTLPVQVMIEHEADRWFGFLEDIVPAGAARRYLVDYWGLQDLSAGEQDSTLLEKGTIAPVGNLRIKESLPTVATGSTLHLRKFTVTDVINRDSDFLAYAQEMGAISGGATGAGGEAPKLLLRCSAENDIWIDTFQDQHTLTDHHYLVKFPRGRRSQDDCDILRAEYHFYQELAAMGFATINTEQMRLIEGGRYPSLWLPRFDTHWNGNAWERYGLESIFSVLHKPAGSYLNHFEVLRAVCSLLGNRSETFDQEAFVCDWLARDLLNIAFGNTDNHGRNTALLKRPNHIWLSPIYDFAPMKVDPEGVTRTTKWGPPFEEGGEYRWHAITEELGDLCPSNISFSALQNTAQKLVGLQDRLTERGVAERILRVIQIEWLETKLTRWGLL</sequence>
<comment type="similarity">
    <text evidence="1">Belongs to the HipA Ser/Thr kinase family.</text>
</comment>
<dbReference type="OrthoDB" id="9805913at2"/>
<evidence type="ECO:0000313" key="5">
    <source>
        <dbReference type="EMBL" id="TDR06324.1"/>
    </source>
</evidence>
<name>A0A4R6WYL6_9GAMM</name>
<dbReference type="PIRSF" id="PIRSF028135">
    <property type="entry name" value="UCP028135_HipA-like"/>
    <property type="match status" value="1"/>
</dbReference>
<dbReference type="Pfam" id="PF07804">
    <property type="entry name" value="HipA_C"/>
    <property type="match status" value="1"/>
</dbReference>
<evidence type="ECO:0000313" key="6">
    <source>
        <dbReference type="Proteomes" id="UP000295729"/>
    </source>
</evidence>
<gene>
    <name evidence="5" type="ORF">C8D85_3255</name>
</gene>
<dbReference type="AlphaFoldDB" id="A0A4R6WYL6"/>
<evidence type="ECO:0000259" key="4">
    <source>
        <dbReference type="Pfam" id="PF07804"/>
    </source>
</evidence>
<feature type="domain" description="HipA-like C-terminal" evidence="4">
    <location>
        <begin position="167"/>
        <end position="359"/>
    </location>
</feature>
<proteinExistence type="inferred from homology"/>
<dbReference type="InterPro" id="IPR016869">
    <property type="entry name" value="UCP028135_HipA-like"/>
</dbReference>
<dbReference type="GO" id="GO:0004674">
    <property type="term" value="F:protein serine/threonine kinase activity"/>
    <property type="evidence" value="ECO:0007669"/>
    <property type="project" value="TreeGrafter"/>
</dbReference>
<evidence type="ECO:0000256" key="2">
    <source>
        <dbReference type="ARBA" id="ARBA00022679"/>
    </source>
</evidence>
<keyword evidence="2" id="KW-0808">Transferase</keyword>
<dbReference type="InterPro" id="IPR012893">
    <property type="entry name" value="HipA-like_C"/>
</dbReference>
<organism evidence="5 6">
    <name type="scientific">Marinomonas communis</name>
    <dbReference type="NCBI Taxonomy" id="28254"/>
    <lineage>
        <taxon>Bacteria</taxon>
        <taxon>Pseudomonadati</taxon>
        <taxon>Pseudomonadota</taxon>
        <taxon>Gammaproteobacteria</taxon>
        <taxon>Oceanospirillales</taxon>
        <taxon>Oceanospirillaceae</taxon>
        <taxon>Marinomonas</taxon>
    </lineage>
</organism>
<reference evidence="5 6" key="1">
    <citation type="submission" date="2019-03" db="EMBL/GenBank/DDBJ databases">
        <title>Genomic Encyclopedia of Type Strains, Phase IV (KMG-IV): sequencing the most valuable type-strain genomes for metagenomic binning, comparative biology and taxonomic classification.</title>
        <authorList>
            <person name="Goeker M."/>
        </authorList>
    </citation>
    <scope>NUCLEOTIDE SEQUENCE [LARGE SCALE GENOMIC DNA]</scope>
    <source>
        <strain evidence="5 6">DSM 5604</strain>
    </source>
</reference>
<dbReference type="Proteomes" id="UP000295729">
    <property type="component" value="Unassembled WGS sequence"/>
</dbReference>
<dbReference type="InterPro" id="IPR052028">
    <property type="entry name" value="HipA_Ser/Thr_kinase"/>
</dbReference>
<dbReference type="PANTHER" id="PTHR37419:SF8">
    <property type="entry name" value="TOXIN YJJJ"/>
    <property type="match status" value="1"/>
</dbReference>
<dbReference type="RefSeq" id="WP_133564709.1">
    <property type="nucleotide sequence ID" value="NZ_SNZA01000006.1"/>
</dbReference>
<dbReference type="PANTHER" id="PTHR37419">
    <property type="entry name" value="SERINE/THREONINE-PROTEIN KINASE TOXIN HIPA"/>
    <property type="match status" value="1"/>
</dbReference>
<protein>
    <submittedName>
        <fullName evidence="5">Serine/threonine-protein kinase HipA</fullName>
    </submittedName>
</protein>
<dbReference type="EMBL" id="SNZA01000006">
    <property type="protein sequence ID" value="TDR06324.1"/>
    <property type="molecule type" value="Genomic_DNA"/>
</dbReference>
<evidence type="ECO:0000256" key="3">
    <source>
        <dbReference type="ARBA" id="ARBA00022777"/>
    </source>
</evidence>
<keyword evidence="3 5" id="KW-0418">Kinase</keyword>
<comment type="caution">
    <text evidence="5">The sequence shown here is derived from an EMBL/GenBank/DDBJ whole genome shotgun (WGS) entry which is preliminary data.</text>
</comment>
<keyword evidence="6" id="KW-1185">Reference proteome</keyword>
<dbReference type="GO" id="GO:0005829">
    <property type="term" value="C:cytosol"/>
    <property type="evidence" value="ECO:0007669"/>
    <property type="project" value="TreeGrafter"/>
</dbReference>